<comment type="caution">
    <text evidence="1">The sequence shown here is derived from an EMBL/GenBank/DDBJ whole genome shotgun (WGS) entry which is preliminary data.</text>
</comment>
<reference evidence="1 2" key="1">
    <citation type="submission" date="2018-08" db="EMBL/GenBank/DDBJ databases">
        <title>Genome and evolution of the arbuscular mycorrhizal fungus Diversispora epigaea (formerly Glomus versiforme) and its bacterial endosymbionts.</title>
        <authorList>
            <person name="Sun X."/>
            <person name="Fei Z."/>
            <person name="Harrison M."/>
        </authorList>
    </citation>
    <scope>NUCLEOTIDE SEQUENCE [LARGE SCALE GENOMIC DNA]</scope>
    <source>
        <strain evidence="1 2">IT104</strain>
    </source>
</reference>
<dbReference type="Proteomes" id="UP000266861">
    <property type="component" value="Unassembled WGS sequence"/>
</dbReference>
<evidence type="ECO:0000313" key="2">
    <source>
        <dbReference type="Proteomes" id="UP000266861"/>
    </source>
</evidence>
<dbReference type="OrthoDB" id="2417160at2759"/>
<keyword evidence="2" id="KW-1185">Reference proteome</keyword>
<accession>A0A397IB99</accession>
<evidence type="ECO:0000313" key="1">
    <source>
        <dbReference type="EMBL" id="RHZ72117.1"/>
    </source>
</evidence>
<dbReference type="EMBL" id="PQFF01000227">
    <property type="protein sequence ID" value="RHZ72117.1"/>
    <property type="molecule type" value="Genomic_DNA"/>
</dbReference>
<dbReference type="AlphaFoldDB" id="A0A397IB99"/>
<gene>
    <name evidence="1" type="ORF">Glove_246g10</name>
</gene>
<protein>
    <submittedName>
        <fullName evidence="1">Uncharacterized protein</fullName>
    </submittedName>
</protein>
<proteinExistence type="predicted"/>
<sequence>MELIWPYVKSHSDLSVRGYLTWVKDQQDSLYQIKFEQELRFGILAKNTNYNLGFGISAFGISALGFRIWAAEVFDEVQLMRLQPEIRDIVEKNSVVSRSGIYEQHQGLDAILEEINKILKTLIPPIPQHCH</sequence>
<name>A0A397IB99_9GLOM</name>
<organism evidence="1 2">
    <name type="scientific">Diversispora epigaea</name>
    <dbReference type="NCBI Taxonomy" id="1348612"/>
    <lineage>
        <taxon>Eukaryota</taxon>
        <taxon>Fungi</taxon>
        <taxon>Fungi incertae sedis</taxon>
        <taxon>Mucoromycota</taxon>
        <taxon>Glomeromycotina</taxon>
        <taxon>Glomeromycetes</taxon>
        <taxon>Diversisporales</taxon>
        <taxon>Diversisporaceae</taxon>
        <taxon>Diversispora</taxon>
    </lineage>
</organism>